<feature type="non-terminal residue" evidence="1">
    <location>
        <position position="1"/>
    </location>
</feature>
<evidence type="ECO:0000313" key="2">
    <source>
        <dbReference type="Proteomes" id="UP000485058"/>
    </source>
</evidence>
<feature type="non-terminal residue" evidence="1">
    <location>
        <position position="48"/>
    </location>
</feature>
<gene>
    <name evidence="1" type="ORF">HaLaN_26462</name>
</gene>
<organism evidence="1 2">
    <name type="scientific">Haematococcus lacustris</name>
    <name type="common">Green alga</name>
    <name type="synonym">Haematococcus pluvialis</name>
    <dbReference type="NCBI Taxonomy" id="44745"/>
    <lineage>
        <taxon>Eukaryota</taxon>
        <taxon>Viridiplantae</taxon>
        <taxon>Chlorophyta</taxon>
        <taxon>core chlorophytes</taxon>
        <taxon>Chlorophyceae</taxon>
        <taxon>CS clade</taxon>
        <taxon>Chlamydomonadales</taxon>
        <taxon>Haematococcaceae</taxon>
        <taxon>Haematococcus</taxon>
    </lineage>
</organism>
<protein>
    <submittedName>
        <fullName evidence="1">Uncharacterized protein</fullName>
    </submittedName>
</protein>
<name>A0A6A0A691_HAELA</name>
<sequence length="48" mass="5080">MAARRPTTRMAATSQAMASTRARAGTSCLQPWLTSPLTTTWAATIRGA</sequence>
<accession>A0A6A0A691</accession>
<dbReference type="EMBL" id="BLLF01003720">
    <property type="protein sequence ID" value="GFH28046.1"/>
    <property type="molecule type" value="Genomic_DNA"/>
</dbReference>
<reference evidence="1 2" key="1">
    <citation type="submission" date="2020-02" db="EMBL/GenBank/DDBJ databases">
        <title>Draft genome sequence of Haematococcus lacustris strain NIES-144.</title>
        <authorList>
            <person name="Morimoto D."/>
            <person name="Nakagawa S."/>
            <person name="Yoshida T."/>
            <person name="Sawayama S."/>
        </authorList>
    </citation>
    <scope>NUCLEOTIDE SEQUENCE [LARGE SCALE GENOMIC DNA]</scope>
    <source>
        <strain evidence="1 2">NIES-144</strain>
    </source>
</reference>
<dbReference type="Proteomes" id="UP000485058">
    <property type="component" value="Unassembled WGS sequence"/>
</dbReference>
<comment type="caution">
    <text evidence="1">The sequence shown here is derived from an EMBL/GenBank/DDBJ whole genome shotgun (WGS) entry which is preliminary data.</text>
</comment>
<dbReference type="AlphaFoldDB" id="A0A6A0A691"/>
<keyword evidence="2" id="KW-1185">Reference proteome</keyword>
<proteinExistence type="predicted"/>
<evidence type="ECO:0000313" key="1">
    <source>
        <dbReference type="EMBL" id="GFH28046.1"/>
    </source>
</evidence>